<dbReference type="InterPro" id="IPR036890">
    <property type="entry name" value="HATPase_C_sf"/>
</dbReference>
<keyword evidence="6" id="KW-0472">Membrane</keyword>
<evidence type="ECO:0000313" key="8">
    <source>
        <dbReference type="EMBL" id="MCM1984495.1"/>
    </source>
</evidence>
<dbReference type="EMBL" id="JTHE03000099">
    <property type="protein sequence ID" value="MCM1984495.1"/>
    <property type="molecule type" value="Genomic_DNA"/>
</dbReference>
<dbReference type="PANTHER" id="PTHR24421:SF10">
    <property type="entry name" value="NITRATE_NITRITE SENSOR PROTEIN NARQ"/>
    <property type="match status" value="1"/>
</dbReference>
<dbReference type="GO" id="GO:0004673">
    <property type="term" value="F:protein histidine kinase activity"/>
    <property type="evidence" value="ECO:0007669"/>
    <property type="project" value="UniProtKB-EC"/>
</dbReference>
<keyword evidence="4" id="KW-0418">Kinase</keyword>
<evidence type="ECO:0000256" key="2">
    <source>
        <dbReference type="ARBA" id="ARBA00012438"/>
    </source>
</evidence>
<proteinExistence type="predicted"/>
<comment type="catalytic activity">
    <reaction evidence="1">
        <text>ATP + protein L-histidine = ADP + protein N-phospho-L-histidine.</text>
        <dbReference type="EC" id="2.7.13.3"/>
    </reaction>
</comment>
<sequence length="636" mass="71129">MGFYQSWKRTGLGLGLLWGLFWGVLISDFSKLQGLSLLQHDYLQRHRSLQPSSNIVLVSLDSDLDQDLEQQQLNFQLLIERLLAAKASVVVLNLQSHWLRSADHADNPIKTLIRQHSDRLVLVLPTASAVKSQPIRWRNYNYFLSNQKLQIPIVTPASILGFVEYEPEARQPNQLSSTARQVNPYTQLTLPCSTRPQQLEAASHLALQKSNLIDPVQLPKRAFYIHFGDRPFSQLQEAKISPDGAAFHSLQGKVVLVGVTETSHPDSFSIRSPTGRLIPSVEYQAHQLASLLTGTYYQLVPPWIQTLMILLGGIFVGQWVVAGKLNSKLRSQVLFWLFPLMGLGGFATVSLILYLHGWLLPAAGPLLVWGATLISTLITLHLGLQNVLINQQQCELNRLHNVEQSAIISQARKLMHRLASNIHDGPLQELKVIMDQLELLQLKFPQLPVDPLLDQLSTLGDHLRQHLSQTRGIALSISPELREGLGDGLRSRIQTLQESGELTLPVHLQIEAIAEPSLSSLWLEAREDIYRFFNEAVKNIICHAQPPQGSATYLSIRLKQEQDRCCLVLENDGDPVGIDPCAPDPFRRPRGGYGMRLMHTIATELPDGQLLCIPLSAGGLRIQLTWLHCFVLNSAV</sequence>
<dbReference type="InterPro" id="IPR007890">
    <property type="entry name" value="CHASE2"/>
</dbReference>
<feature type="transmembrane region" description="Helical" evidence="6">
    <location>
        <begin position="367"/>
        <end position="389"/>
    </location>
</feature>
<comment type="caution">
    <text evidence="8">The sequence shown here is derived from an EMBL/GenBank/DDBJ whole genome shotgun (WGS) entry which is preliminary data.</text>
</comment>
<evidence type="ECO:0000256" key="5">
    <source>
        <dbReference type="ARBA" id="ARBA00023012"/>
    </source>
</evidence>
<dbReference type="Proteomes" id="UP000031561">
    <property type="component" value="Unassembled WGS sequence"/>
</dbReference>
<dbReference type="EC" id="2.7.13.3" evidence="2"/>
<reference evidence="8 9" key="1">
    <citation type="journal article" date="2015" name="Genome Announc.">
        <title>Draft Genome Sequence of Filamentous Marine Cyanobacterium Lyngbya confervoides Strain BDU141951.</title>
        <authorList>
            <person name="Chandrababunaidu M.M."/>
            <person name="Sen D."/>
            <person name="Tripathy S."/>
        </authorList>
    </citation>
    <scope>NUCLEOTIDE SEQUENCE [LARGE SCALE GENOMIC DNA]</scope>
    <source>
        <strain evidence="8 9">BDU141951</strain>
    </source>
</reference>
<dbReference type="AlphaFoldDB" id="A0ABD4T7M2"/>
<dbReference type="SUPFAM" id="SSF55874">
    <property type="entry name" value="ATPase domain of HSP90 chaperone/DNA topoisomerase II/histidine kinase"/>
    <property type="match status" value="1"/>
</dbReference>
<organism evidence="8 9">
    <name type="scientific">Lyngbya confervoides BDU141951</name>
    <dbReference type="NCBI Taxonomy" id="1574623"/>
    <lineage>
        <taxon>Bacteria</taxon>
        <taxon>Bacillati</taxon>
        <taxon>Cyanobacteriota</taxon>
        <taxon>Cyanophyceae</taxon>
        <taxon>Oscillatoriophycideae</taxon>
        <taxon>Oscillatoriales</taxon>
        <taxon>Microcoleaceae</taxon>
        <taxon>Lyngbya</taxon>
    </lineage>
</organism>
<dbReference type="Pfam" id="PF05226">
    <property type="entry name" value="CHASE2"/>
    <property type="match status" value="1"/>
</dbReference>
<dbReference type="SMART" id="SM01080">
    <property type="entry name" value="CHASE2"/>
    <property type="match status" value="1"/>
</dbReference>
<dbReference type="InterPro" id="IPR050482">
    <property type="entry name" value="Sensor_HK_TwoCompSys"/>
</dbReference>
<evidence type="ECO:0000256" key="1">
    <source>
        <dbReference type="ARBA" id="ARBA00000085"/>
    </source>
</evidence>
<protein>
    <recommendedName>
        <fullName evidence="2">histidine kinase</fullName>
        <ecNumber evidence="2">2.7.13.3</ecNumber>
    </recommendedName>
</protein>
<dbReference type="Gene3D" id="3.30.565.10">
    <property type="entry name" value="Histidine kinase-like ATPase, C-terminal domain"/>
    <property type="match status" value="1"/>
</dbReference>
<name>A0ABD4T7M2_9CYAN</name>
<evidence type="ECO:0000256" key="4">
    <source>
        <dbReference type="ARBA" id="ARBA00022777"/>
    </source>
</evidence>
<evidence type="ECO:0000256" key="6">
    <source>
        <dbReference type="SAM" id="Phobius"/>
    </source>
</evidence>
<gene>
    <name evidence="8" type="ORF">QQ91_0016855</name>
</gene>
<accession>A0ABD4T7M2</accession>
<dbReference type="RefSeq" id="WP_166283292.1">
    <property type="nucleotide sequence ID" value="NZ_JTHE03000099.1"/>
</dbReference>
<keyword evidence="6" id="KW-0812">Transmembrane</keyword>
<keyword evidence="3" id="KW-0808">Transferase</keyword>
<feature type="domain" description="CHASE2" evidence="7">
    <location>
        <begin position="32"/>
        <end position="320"/>
    </location>
</feature>
<keyword evidence="6" id="KW-1133">Transmembrane helix</keyword>
<evidence type="ECO:0000313" key="9">
    <source>
        <dbReference type="Proteomes" id="UP000031561"/>
    </source>
</evidence>
<evidence type="ECO:0000256" key="3">
    <source>
        <dbReference type="ARBA" id="ARBA00022679"/>
    </source>
</evidence>
<feature type="transmembrane region" description="Helical" evidence="6">
    <location>
        <begin position="303"/>
        <end position="321"/>
    </location>
</feature>
<dbReference type="GO" id="GO:0000160">
    <property type="term" value="P:phosphorelay signal transduction system"/>
    <property type="evidence" value="ECO:0007669"/>
    <property type="project" value="UniProtKB-KW"/>
</dbReference>
<feature type="transmembrane region" description="Helical" evidence="6">
    <location>
        <begin position="333"/>
        <end position="355"/>
    </location>
</feature>
<dbReference type="PANTHER" id="PTHR24421">
    <property type="entry name" value="NITRATE/NITRITE SENSOR PROTEIN NARX-RELATED"/>
    <property type="match status" value="1"/>
</dbReference>
<keyword evidence="5" id="KW-0902">Two-component regulatory system</keyword>
<evidence type="ECO:0000259" key="7">
    <source>
        <dbReference type="SMART" id="SM01080"/>
    </source>
</evidence>
<keyword evidence="9" id="KW-1185">Reference proteome</keyword>